<dbReference type="AlphaFoldDB" id="W3X6C8"/>
<evidence type="ECO:0000256" key="4">
    <source>
        <dbReference type="ARBA" id="ARBA00047684"/>
    </source>
</evidence>
<dbReference type="HOGENOM" id="CLU_070848_0_0_1"/>
<gene>
    <name evidence="6" type="ORF">PFICI_06601</name>
</gene>
<dbReference type="InParanoid" id="W3X6C8"/>
<evidence type="ECO:0000313" key="6">
    <source>
        <dbReference type="EMBL" id="ETS81599.1"/>
    </source>
</evidence>
<dbReference type="InterPro" id="IPR047233">
    <property type="entry name" value="UAH_cupin"/>
</dbReference>
<reference evidence="7" key="1">
    <citation type="journal article" date="2015" name="BMC Genomics">
        <title>Genomic and transcriptomic analysis of the endophytic fungus Pestalotiopsis fici reveals its lifestyle and high potential for synthesis of natural products.</title>
        <authorList>
            <person name="Wang X."/>
            <person name="Zhang X."/>
            <person name="Liu L."/>
            <person name="Xiang M."/>
            <person name="Wang W."/>
            <person name="Sun X."/>
            <person name="Che Y."/>
            <person name="Guo L."/>
            <person name="Liu G."/>
            <person name="Guo L."/>
            <person name="Wang C."/>
            <person name="Yin W.B."/>
            <person name="Stadler M."/>
            <person name="Zhang X."/>
            <person name="Liu X."/>
        </authorList>
    </citation>
    <scope>NUCLEOTIDE SEQUENCE [LARGE SCALE GENOMIC DNA]</scope>
    <source>
        <strain evidence="7">W106-1 / CGMCC3.15140</strain>
    </source>
</reference>
<dbReference type="OrthoDB" id="10266039at2759"/>
<dbReference type="InterPro" id="IPR011051">
    <property type="entry name" value="RmlC_Cupin_sf"/>
</dbReference>
<dbReference type="FunCoup" id="W3X6C8">
    <property type="interactions" value="67"/>
</dbReference>
<dbReference type="KEGG" id="pfy:PFICI_06601"/>
<dbReference type="Pfam" id="PF04115">
    <property type="entry name" value="Ureidogly_lyase"/>
    <property type="match status" value="1"/>
</dbReference>
<evidence type="ECO:0000256" key="3">
    <source>
        <dbReference type="ARBA" id="ARBA00023239"/>
    </source>
</evidence>
<dbReference type="STRING" id="1229662.W3X6C8"/>
<dbReference type="RefSeq" id="XP_007833373.1">
    <property type="nucleotide sequence ID" value="XM_007835182.1"/>
</dbReference>
<dbReference type="GO" id="GO:0050385">
    <property type="term" value="F:ureidoglycolate lyase activity"/>
    <property type="evidence" value="ECO:0007669"/>
    <property type="project" value="UniProtKB-EC"/>
</dbReference>
<dbReference type="Gene3D" id="2.60.120.480">
    <property type="entry name" value="Ureidoglycolate hydrolase"/>
    <property type="match status" value="1"/>
</dbReference>
<protein>
    <recommendedName>
        <fullName evidence="8">Ureidoglycolate hydrolase</fullName>
    </recommendedName>
</protein>
<accession>W3X6C8</accession>
<dbReference type="OMA" id="DCQEVAF"/>
<dbReference type="GO" id="GO:0000256">
    <property type="term" value="P:allantoin catabolic process"/>
    <property type="evidence" value="ECO:0007669"/>
    <property type="project" value="InterPro"/>
</dbReference>
<dbReference type="InterPro" id="IPR024060">
    <property type="entry name" value="Ureidoglycolate_lyase_dom_sf"/>
</dbReference>
<keyword evidence="7" id="KW-1185">Reference proteome</keyword>
<dbReference type="PANTHER" id="PTHR21221:SF1">
    <property type="entry name" value="UREIDOGLYCOLATE LYASE"/>
    <property type="match status" value="1"/>
</dbReference>
<dbReference type="CDD" id="cd20298">
    <property type="entry name" value="cupin_UAH"/>
    <property type="match status" value="1"/>
</dbReference>
<dbReference type="GeneID" id="19271614"/>
<dbReference type="SUPFAM" id="SSF51182">
    <property type="entry name" value="RmlC-like cupins"/>
    <property type="match status" value="1"/>
</dbReference>
<evidence type="ECO:0008006" key="8">
    <source>
        <dbReference type="Google" id="ProtNLM"/>
    </source>
</evidence>
<evidence type="ECO:0000256" key="5">
    <source>
        <dbReference type="SAM" id="MobiDB-lite"/>
    </source>
</evidence>
<comment type="catalytic activity">
    <reaction evidence="4">
        <text>(S)-ureidoglycolate = urea + glyoxylate</text>
        <dbReference type="Rhea" id="RHEA:11304"/>
        <dbReference type="ChEBI" id="CHEBI:16199"/>
        <dbReference type="ChEBI" id="CHEBI:36655"/>
        <dbReference type="ChEBI" id="CHEBI:57296"/>
        <dbReference type="EC" id="4.3.2.3"/>
    </reaction>
</comment>
<dbReference type="PANTHER" id="PTHR21221">
    <property type="entry name" value="UREIDOGLYCOLATE HYDROLASE"/>
    <property type="match status" value="1"/>
</dbReference>
<organism evidence="6 7">
    <name type="scientific">Pestalotiopsis fici (strain W106-1 / CGMCC3.15140)</name>
    <dbReference type="NCBI Taxonomy" id="1229662"/>
    <lineage>
        <taxon>Eukaryota</taxon>
        <taxon>Fungi</taxon>
        <taxon>Dikarya</taxon>
        <taxon>Ascomycota</taxon>
        <taxon>Pezizomycotina</taxon>
        <taxon>Sordariomycetes</taxon>
        <taxon>Xylariomycetidae</taxon>
        <taxon>Amphisphaeriales</taxon>
        <taxon>Sporocadaceae</taxon>
        <taxon>Pestalotiopsis</taxon>
    </lineage>
</organism>
<comment type="subunit">
    <text evidence="1">Homodimer.</text>
</comment>
<evidence type="ECO:0000256" key="2">
    <source>
        <dbReference type="ARBA" id="ARBA00022631"/>
    </source>
</evidence>
<evidence type="ECO:0000256" key="1">
    <source>
        <dbReference type="ARBA" id="ARBA00011738"/>
    </source>
</evidence>
<feature type="region of interest" description="Disordered" evidence="5">
    <location>
        <begin position="145"/>
        <end position="168"/>
    </location>
</feature>
<proteinExistence type="predicted"/>
<dbReference type="EMBL" id="KI912112">
    <property type="protein sequence ID" value="ETS81599.1"/>
    <property type="molecule type" value="Genomic_DNA"/>
</dbReference>
<keyword evidence="2" id="KW-0659">Purine metabolism</keyword>
<evidence type="ECO:0000313" key="7">
    <source>
        <dbReference type="Proteomes" id="UP000030651"/>
    </source>
</evidence>
<dbReference type="InterPro" id="IPR007247">
    <property type="entry name" value="Ureidogly_lyase"/>
</dbReference>
<name>W3X6C8_PESFW</name>
<dbReference type="Proteomes" id="UP000030651">
    <property type="component" value="Unassembled WGS sequence"/>
</dbReference>
<dbReference type="GO" id="GO:0006144">
    <property type="term" value="P:purine nucleobase metabolic process"/>
    <property type="evidence" value="ECO:0007669"/>
    <property type="project" value="UniProtKB-KW"/>
</dbReference>
<dbReference type="GO" id="GO:0004848">
    <property type="term" value="F:ureidoglycolate hydrolase activity"/>
    <property type="evidence" value="ECO:0007669"/>
    <property type="project" value="InterPro"/>
</dbReference>
<dbReference type="eggNOG" id="ENOG502S1JQ">
    <property type="taxonomic scope" value="Eukaryota"/>
</dbReference>
<keyword evidence="3" id="KW-0456">Lyase</keyword>
<sequence length="252" mass="26421">MIVETITIPQTLHLKPVPLTRAAFSPYGDVLTNPSPKSLPHNTPADTIAAGQLPCGAVSANQGSAIQYRQLGVVRDLYPQAVSGQAATPRVTMFVSGARDEVLRTGAFQVKILERHPFTTQTFAPLSGDGESTRYLVIVAPTLPSSSGSDEKLPAPAEATDGKGALPGRGFPDLTRVQAFIATGRQAVTYGAGTWHAPMVALGEAGTAIDFVVTQFANDVPVEDCQEVVLEGGSAKNSITVRLGSEARLSKL</sequence>